<dbReference type="PANTHER" id="PTHR48438:SF1">
    <property type="entry name" value="ALPHA-(1,3)-FUCOSYLTRANSFERASE C-RELATED"/>
    <property type="match status" value="1"/>
</dbReference>
<evidence type="ECO:0000256" key="9">
    <source>
        <dbReference type="ARBA" id="ARBA00023034"/>
    </source>
</evidence>
<keyword evidence="10 12" id="KW-0472">Membrane</keyword>
<dbReference type="InterPro" id="IPR031481">
    <property type="entry name" value="Glyco_tran_10_N"/>
</dbReference>
<dbReference type="Pfam" id="PF00852">
    <property type="entry name" value="Glyco_transf_10"/>
    <property type="match status" value="1"/>
</dbReference>
<keyword evidence="15" id="KW-1185">Reference proteome</keyword>
<dbReference type="FunFam" id="3.40.50.11660:FF:000004">
    <property type="entry name" value="Glycoprotein 3-alpha-L-fucosyltransferase A"/>
    <property type="match status" value="1"/>
</dbReference>
<dbReference type="Gene3D" id="3.40.50.11660">
    <property type="entry name" value="Glycosyl transferase family 10, C-terminal domain"/>
    <property type="match status" value="1"/>
</dbReference>
<evidence type="ECO:0000256" key="4">
    <source>
        <dbReference type="ARBA" id="ARBA00022676"/>
    </source>
</evidence>
<evidence type="ECO:0000256" key="1">
    <source>
        <dbReference type="ARBA" id="ARBA00004447"/>
    </source>
</evidence>
<feature type="transmembrane region" description="Helical" evidence="12">
    <location>
        <begin position="7"/>
        <end position="27"/>
    </location>
</feature>
<evidence type="ECO:0000256" key="6">
    <source>
        <dbReference type="ARBA" id="ARBA00022692"/>
    </source>
</evidence>
<dbReference type="GO" id="GO:0008417">
    <property type="term" value="F:fucosyltransferase activity"/>
    <property type="evidence" value="ECO:0007669"/>
    <property type="project" value="InterPro"/>
</dbReference>
<proteinExistence type="inferred from homology"/>
<evidence type="ECO:0000256" key="10">
    <source>
        <dbReference type="ARBA" id="ARBA00023136"/>
    </source>
</evidence>
<accession>A0A7F5RDJ8</accession>
<feature type="domain" description="Fucosyltransferase N-terminal" evidence="14">
    <location>
        <begin position="88"/>
        <end position="206"/>
    </location>
</feature>
<comment type="similarity">
    <text evidence="3 12">Belongs to the glycosyltransferase 10 family.</text>
</comment>
<organism evidence="15 17">
    <name type="scientific">Agrilus planipennis</name>
    <name type="common">Emerald ash borer</name>
    <name type="synonym">Agrilus marcopoli</name>
    <dbReference type="NCBI Taxonomy" id="224129"/>
    <lineage>
        <taxon>Eukaryota</taxon>
        <taxon>Metazoa</taxon>
        <taxon>Ecdysozoa</taxon>
        <taxon>Arthropoda</taxon>
        <taxon>Hexapoda</taxon>
        <taxon>Insecta</taxon>
        <taxon>Pterygota</taxon>
        <taxon>Neoptera</taxon>
        <taxon>Endopterygota</taxon>
        <taxon>Coleoptera</taxon>
        <taxon>Polyphaga</taxon>
        <taxon>Elateriformia</taxon>
        <taxon>Buprestoidea</taxon>
        <taxon>Buprestidae</taxon>
        <taxon>Agrilinae</taxon>
        <taxon>Agrilus</taxon>
    </lineage>
</organism>
<keyword evidence="4 12" id="KW-0328">Glycosyltransferase</keyword>
<dbReference type="InterPro" id="IPR001503">
    <property type="entry name" value="Glyco_trans_10"/>
</dbReference>
<dbReference type="PANTHER" id="PTHR48438">
    <property type="entry name" value="ALPHA-(1,3)-FUCOSYLTRANSFERASE C-RELATED"/>
    <property type="match status" value="1"/>
</dbReference>
<dbReference type="RefSeq" id="XP_025834044.1">
    <property type="nucleotide sequence ID" value="XM_025978259.1"/>
</dbReference>
<evidence type="ECO:0000256" key="3">
    <source>
        <dbReference type="ARBA" id="ARBA00008919"/>
    </source>
</evidence>
<sequence>MRILKCILKWCMVTVFLLSATFIVIFLQEEDLRRVPAIERIQTEVPIKTINNWDEYRTLRLNANKNLSNLGKILYLGESFQPQQIDRKYKILIWKYGKFLERRHLQHFKNKLFDPFEKCSVKNCVITYNDTELKSADLIIIHLQWVKGRHELPLQKRKKDQFWAFLTDESPYHTFGNNNVHLRDFNGVFNWSMTYRMDSDIPVPYGRTLPLRDNERTEFDFEKWNANRKQDVLIAILSSNCYPINHRWGYVNELSKYIRVDTYGGCGKLKCDNKFYYGLDCSLVSNYKFYLSFENSNCNEYITEKVWWQAYHKENIPIVMGSSKDTYKRLLPPESYLNVEDFASPKALADYVLYLNRTPSVLKNFFNWKRKFKVVNEHGYFATDSYHYCRACEALNYNEKNYKSYNDLDIFWSTNDCHPRWDS</sequence>
<name>A0A7F5RDJ8_AGRPL</name>
<keyword evidence="9 12" id="KW-0333">Golgi apparatus</keyword>
<reference evidence="16 17" key="1">
    <citation type="submission" date="2025-04" db="UniProtKB">
        <authorList>
            <consortium name="RefSeq"/>
        </authorList>
    </citation>
    <scope>IDENTIFICATION</scope>
    <source>
        <tissue evidence="16 17">Entire body</tissue>
    </source>
</reference>
<dbReference type="EC" id="2.4.1.-" evidence="12"/>
<evidence type="ECO:0000259" key="14">
    <source>
        <dbReference type="Pfam" id="PF17039"/>
    </source>
</evidence>
<dbReference type="KEGG" id="apln:108741879"/>
<comment type="pathway">
    <text evidence="2">Protein modification; protein glycosylation.</text>
</comment>
<comment type="subcellular location">
    <subcellularLocation>
        <location evidence="1 12">Golgi apparatus</location>
        <location evidence="1 12">Golgi stack membrane</location>
        <topology evidence="1 12">Single-pass type II membrane protein</topology>
    </subcellularLocation>
</comment>
<dbReference type="InterPro" id="IPR038577">
    <property type="entry name" value="GT10-like_C_sf"/>
</dbReference>
<dbReference type="GO" id="GO:0032580">
    <property type="term" value="C:Golgi cisterna membrane"/>
    <property type="evidence" value="ECO:0007669"/>
    <property type="project" value="UniProtKB-SubCell"/>
</dbReference>
<dbReference type="OrthoDB" id="427096at2759"/>
<keyword evidence="6 12" id="KW-0812">Transmembrane</keyword>
<evidence type="ECO:0000259" key="13">
    <source>
        <dbReference type="Pfam" id="PF00852"/>
    </source>
</evidence>
<keyword evidence="5 12" id="KW-0808">Transferase</keyword>
<dbReference type="RefSeq" id="XP_025834042.1">
    <property type="nucleotide sequence ID" value="XM_025978257.1"/>
</dbReference>
<dbReference type="GeneID" id="108741879"/>
<evidence type="ECO:0000313" key="16">
    <source>
        <dbReference type="RefSeq" id="XP_025834042.1"/>
    </source>
</evidence>
<evidence type="ECO:0000256" key="5">
    <source>
        <dbReference type="ARBA" id="ARBA00022679"/>
    </source>
</evidence>
<dbReference type="InterPro" id="IPR055270">
    <property type="entry name" value="Glyco_tran_10_C"/>
</dbReference>
<evidence type="ECO:0000256" key="7">
    <source>
        <dbReference type="ARBA" id="ARBA00022968"/>
    </source>
</evidence>
<dbReference type="AlphaFoldDB" id="A0A7F5RDJ8"/>
<keyword evidence="8 12" id="KW-1133">Transmembrane helix</keyword>
<protein>
    <recommendedName>
        <fullName evidence="12">Fucosyltransferase</fullName>
        <ecNumber evidence="12">2.4.1.-</ecNumber>
    </recommendedName>
</protein>
<dbReference type="SUPFAM" id="SSF53756">
    <property type="entry name" value="UDP-Glycosyltransferase/glycogen phosphorylase"/>
    <property type="match status" value="1"/>
</dbReference>
<evidence type="ECO:0000256" key="2">
    <source>
        <dbReference type="ARBA" id="ARBA00004922"/>
    </source>
</evidence>
<evidence type="ECO:0000256" key="8">
    <source>
        <dbReference type="ARBA" id="ARBA00022989"/>
    </source>
</evidence>
<gene>
    <name evidence="16 17 18" type="primary">LOC108741879</name>
</gene>
<dbReference type="UniPathway" id="UPA00378"/>
<evidence type="ECO:0000256" key="11">
    <source>
        <dbReference type="ARBA" id="ARBA00023180"/>
    </source>
</evidence>
<dbReference type="Proteomes" id="UP000192223">
    <property type="component" value="Unplaced"/>
</dbReference>
<dbReference type="Pfam" id="PF17039">
    <property type="entry name" value="Glyco_tran_10_N"/>
    <property type="match status" value="1"/>
</dbReference>
<evidence type="ECO:0000313" key="18">
    <source>
        <dbReference type="RefSeq" id="XP_025834044.1"/>
    </source>
</evidence>
<evidence type="ECO:0000313" key="17">
    <source>
        <dbReference type="RefSeq" id="XP_025834043.1"/>
    </source>
</evidence>
<dbReference type="RefSeq" id="XP_025834043.1">
    <property type="nucleotide sequence ID" value="XM_025978258.1"/>
</dbReference>
<keyword evidence="11" id="KW-0325">Glycoprotein</keyword>
<evidence type="ECO:0000256" key="12">
    <source>
        <dbReference type="RuleBase" id="RU003832"/>
    </source>
</evidence>
<feature type="domain" description="Fucosyltransferase C-terminal" evidence="13">
    <location>
        <begin position="229"/>
        <end position="409"/>
    </location>
</feature>
<evidence type="ECO:0000313" key="15">
    <source>
        <dbReference type="Proteomes" id="UP000192223"/>
    </source>
</evidence>
<keyword evidence="7" id="KW-0735">Signal-anchor</keyword>